<comment type="caution">
    <text evidence="5">The sequence shown here is derived from an EMBL/GenBank/DDBJ whole genome shotgun (WGS) entry which is preliminary data.</text>
</comment>
<dbReference type="AlphaFoldDB" id="A0A9W8LZ10"/>
<evidence type="ECO:0000259" key="3">
    <source>
        <dbReference type="Pfam" id="PF08620"/>
    </source>
</evidence>
<dbReference type="InterPro" id="IPR039913">
    <property type="entry name" value="RPAP1/Rba50"/>
</dbReference>
<feature type="compositionally biased region" description="Polar residues" evidence="2">
    <location>
        <begin position="216"/>
        <end position="235"/>
    </location>
</feature>
<accession>A0A9W8LZ10</accession>
<dbReference type="Pfam" id="PF08620">
    <property type="entry name" value="RPAP1_C"/>
    <property type="match status" value="1"/>
</dbReference>
<dbReference type="EMBL" id="JANBUW010000600">
    <property type="protein sequence ID" value="KAJ2846197.1"/>
    <property type="molecule type" value="Genomic_DNA"/>
</dbReference>
<feature type="compositionally biased region" description="Basic and acidic residues" evidence="2">
    <location>
        <begin position="95"/>
        <end position="109"/>
    </location>
</feature>
<feature type="compositionally biased region" description="Low complexity" evidence="2">
    <location>
        <begin position="202"/>
        <end position="215"/>
    </location>
</feature>
<evidence type="ECO:0000313" key="5">
    <source>
        <dbReference type="EMBL" id="KAJ2846197.1"/>
    </source>
</evidence>
<dbReference type="OrthoDB" id="348201at2759"/>
<feature type="region of interest" description="Disordered" evidence="2">
    <location>
        <begin position="95"/>
        <end position="152"/>
    </location>
</feature>
<evidence type="ECO:0008006" key="7">
    <source>
        <dbReference type="Google" id="ProtNLM"/>
    </source>
</evidence>
<gene>
    <name evidence="5" type="ORF">IWW36_004463</name>
</gene>
<comment type="similarity">
    <text evidence="1">Belongs to the RPAP1 family.</text>
</comment>
<feature type="compositionally biased region" description="Basic and acidic residues" evidence="2">
    <location>
        <begin position="237"/>
        <end position="249"/>
    </location>
</feature>
<evidence type="ECO:0000313" key="6">
    <source>
        <dbReference type="Proteomes" id="UP001139887"/>
    </source>
</evidence>
<dbReference type="InterPro" id="IPR013930">
    <property type="entry name" value="RPAP1_N"/>
</dbReference>
<reference evidence="5" key="1">
    <citation type="submission" date="2022-07" db="EMBL/GenBank/DDBJ databases">
        <title>Phylogenomic reconstructions and comparative analyses of Kickxellomycotina fungi.</title>
        <authorList>
            <person name="Reynolds N.K."/>
            <person name="Stajich J.E."/>
            <person name="Barry K."/>
            <person name="Grigoriev I.V."/>
            <person name="Crous P."/>
            <person name="Smith M.E."/>
        </authorList>
    </citation>
    <scope>NUCLEOTIDE SEQUENCE</scope>
    <source>
        <strain evidence="5">NRRL 1566</strain>
    </source>
</reference>
<feature type="region of interest" description="Disordered" evidence="2">
    <location>
        <begin position="167"/>
        <end position="255"/>
    </location>
</feature>
<feature type="region of interest" description="Disordered" evidence="2">
    <location>
        <begin position="269"/>
        <end position="325"/>
    </location>
</feature>
<dbReference type="Proteomes" id="UP001139887">
    <property type="component" value="Unassembled WGS sequence"/>
</dbReference>
<name>A0A9W8LZ10_9FUNG</name>
<evidence type="ECO:0000256" key="1">
    <source>
        <dbReference type="ARBA" id="ARBA00009953"/>
    </source>
</evidence>
<evidence type="ECO:0000259" key="4">
    <source>
        <dbReference type="Pfam" id="PF08621"/>
    </source>
</evidence>
<feature type="region of interest" description="Disordered" evidence="2">
    <location>
        <begin position="41"/>
        <end position="76"/>
    </location>
</feature>
<dbReference type="Pfam" id="PF08621">
    <property type="entry name" value="RPAP1_N"/>
    <property type="match status" value="1"/>
</dbReference>
<evidence type="ECO:0000256" key="2">
    <source>
        <dbReference type="SAM" id="MobiDB-lite"/>
    </source>
</evidence>
<feature type="compositionally biased region" description="Polar residues" evidence="2">
    <location>
        <begin position="137"/>
        <end position="150"/>
    </location>
</feature>
<feature type="domain" description="RPAP1 N-terminal" evidence="4">
    <location>
        <begin position="231"/>
        <end position="275"/>
    </location>
</feature>
<dbReference type="PANTHER" id="PTHR21483:SF18">
    <property type="entry name" value="RNA POLYMERASE II-ASSOCIATED PROTEIN 1"/>
    <property type="match status" value="1"/>
</dbReference>
<dbReference type="InterPro" id="IPR013929">
    <property type="entry name" value="RPAP1_C"/>
</dbReference>
<protein>
    <recommendedName>
        <fullName evidence="7">RNA polymerase II-associated protein 1 N-terminal domain-containing protein</fullName>
    </recommendedName>
</protein>
<dbReference type="PANTHER" id="PTHR21483">
    <property type="entry name" value="RNA POLYMERASE II-ASSOCIATED PROTEIN 1"/>
    <property type="match status" value="1"/>
</dbReference>
<feature type="domain" description="RPAP1 C-terminal" evidence="3">
    <location>
        <begin position="419"/>
        <end position="484"/>
    </location>
</feature>
<organism evidence="5 6">
    <name type="scientific">Coemansia brasiliensis</name>
    <dbReference type="NCBI Taxonomy" id="2650707"/>
    <lineage>
        <taxon>Eukaryota</taxon>
        <taxon>Fungi</taxon>
        <taxon>Fungi incertae sedis</taxon>
        <taxon>Zoopagomycota</taxon>
        <taxon>Kickxellomycotina</taxon>
        <taxon>Kickxellomycetes</taxon>
        <taxon>Kickxellales</taxon>
        <taxon>Kickxellaceae</taxon>
        <taxon>Coemansia</taxon>
    </lineage>
</organism>
<proteinExistence type="inferred from homology"/>
<sequence length="651" mass="71787">MEMDNSDLRNLRDFQRFELDDDYDLEALQEEFLKSGSKPAAKLITSSQPPPFVTSSHASSVKRSSKASDNEAIASSSDILEFAKNMSDAIKEFEIKEKSTTMHPIEDRTAPSNGESALPSKPKKMSLFAQRRLAKQKQASNIAGQPQYPNSKAKEHVAATFLPKLMAPVPEHEPTEPIQPPQLKPRETGFPAIPIDFFANDSASKTSSTETAANTLANSSTGSDYWANVRQQVSQENEDRIKSMSKEEIAEAQSEIRSMFSNETIQRLLQRKGKTETPLQSTSADSKSKHSAKQVRFAEAEQAPNDSKDDTGLSPPPPPPAEWVNIEEPASSQGQSQLFNVDDNSTGADSRFYQEAKRRLYPSEVVEDAQMAWIMGHKQAKSPMEMAVSKSQKQSAQAASKATATGVEDDLMAKPAAHIRFAFDGQILGEKDADIPTNIGLHHHGEDSDKPGYTIPELLHLSRSAVPGQRSVSMATLGNIIHKINAGAWDAEQSASVYVCLLDWQTELYLAHGLLDTNKTARVETVIALWTWVVEMFKYKALVRLATGGEIEIADSTIPGADIKMAPKPVTVKGVLVERTFAAFNSMITSKFMDAIYEHISMSLMPDRQLTMLAECVKALEGMSQEFGDRIKSHSRLAMTLQNKYTYLSNP</sequence>
<dbReference type="GO" id="GO:0006366">
    <property type="term" value="P:transcription by RNA polymerase II"/>
    <property type="evidence" value="ECO:0007669"/>
    <property type="project" value="InterPro"/>
</dbReference>
<keyword evidence="6" id="KW-1185">Reference proteome</keyword>